<dbReference type="InterPro" id="IPR007341">
    <property type="entry name" value="Transgly_assoc"/>
</dbReference>
<dbReference type="RefSeq" id="WP_269358968.1">
    <property type="nucleotide sequence ID" value="NZ_JAPWHE010000007.1"/>
</dbReference>
<dbReference type="Pfam" id="PF04226">
    <property type="entry name" value="Transgly_assoc"/>
    <property type="match status" value="1"/>
</dbReference>
<dbReference type="PANTHER" id="PTHR33884">
    <property type="entry name" value="UPF0410 PROTEIN YMGE"/>
    <property type="match status" value="1"/>
</dbReference>
<comment type="similarity">
    <text evidence="2">Belongs to the UPF0410 family.</text>
</comment>
<evidence type="ECO:0000256" key="3">
    <source>
        <dbReference type="ARBA" id="ARBA00022475"/>
    </source>
</evidence>
<sequence>MGIISMIVVGFIVGLIARAIMPGEQKLGWILTTVLGIVGSIVAGYLGAALGLYAPGQGAGWIGSIVGALIVLFIYGLIARKA</sequence>
<name>A0ABT4M518_9BURK</name>
<accession>A0ABT4M518</accession>
<dbReference type="PANTHER" id="PTHR33884:SF7">
    <property type="entry name" value="BSL8023 PROTEIN"/>
    <property type="match status" value="1"/>
</dbReference>
<proteinExistence type="inferred from homology"/>
<evidence type="ECO:0000313" key="9">
    <source>
        <dbReference type="Proteomes" id="UP001068379"/>
    </source>
</evidence>
<protein>
    <submittedName>
        <fullName evidence="8">GlsB/YeaQ/YmgE family stress response membrane protein</fullName>
    </submittedName>
</protein>
<feature type="transmembrane region" description="Helical" evidence="7">
    <location>
        <begin position="59"/>
        <end position="78"/>
    </location>
</feature>
<comment type="caution">
    <text evidence="8">The sequence shown here is derived from an EMBL/GenBank/DDBJ whole genome shotgun (WGS) entry which is preliminary data.</text>
</comment>
<evidence type="ECO:0000256" key="4">
    <source>
        <dbReference type="ARBA" id="ARBA00022692"/>
    </source>
</evidence>
<keyword evidence="9" id="KW-1185">Reference proteome</keyword>
<evidence type="ECO:0000313" key="8">
    <source>
        <dbReference type="EMBL" id="MCZ4330385.1"/>
    </source>
</evidence>
<keyword evidence="4 7" id="KW-0812">Transmembrane</keyword>
<evidence type="ECO:0000256" key="7">
    <source>
        <dbReference type="SAM" id="Phobius"/>
    </source>
</evidence>
<keyword evidence="3" id="KW-1003">Cell membrane</keyword>
<evidence type="ECO:0000256" key="1">
    <source>
        <dbReference type="ARBA" id="ARBA00004651"/>
    </source>
</evidence>
<reference evidence="8" key="1">
    <citation type="submission" date="2022-12" db="EMBL/GenBank/DDBJ databases">
        <title>Bacterial isolates from different developmental stages of Nematostella vectensis.</title>
        <authorList>
            <person name="Fraune S."/>
        </authorList>
    </citation>
    <scope>NUCLEOTIDE SEQUENCE</scope>
    <source>
        <strain evidence="8">G21619-S1</strain>
    </source>
</reference>
<feature type="transmembrane region" description="Helical" evidence="7">
    <location>
        <begin position="28"/>
        <end position="53"/>
    </location>
</feature>
<keyword evidence="5 7" id="KW-1133">Transmembrane helix</keyword>
<evidence type="ECO:0000256" key="2">
    <source>
        <dbReference type="ARBA" id="ARBA00011006"/>
    </source>
</evidence>
<comment type="subcellular location">
    <subcellularLocation>
        <location evidence="1">Cell membrane</location>
        <topology evidence="1">Multi-pass membrane protein</topology>
    </subcellularLocation>
</comment>
<dbReference type="EMBL" id="JAPWHE010000007">
    <property type="protein sequence ID" value="MCZ4330385.1"/>
    <property type="molecule type" value="Genomic_DNA"/>
</dbReference>
<evidence type="ECO:0000256" key="6">
    <source>
        <dbReference type="ARBA" id="ARBA00023136"/>
    </source>
</evidence>
<gene>
    <name evidence="8" type="ORF">O4H32_10520</name>
</gene>
<keyword evidence="6 7" id="KW-0472">Membrane</keyword>
<dbReference type="Proteomes" id="UP001068379">
    <property type="component" value="Unassembled WGS sequence"/>
</dbReference>
<organism evidence="8 9">
    <name type="scientific">Castellaniella denitrificans</name>
    <dbReference type="NCBI Taxonomy" id="56119"/>
    <lineage>
        <taxon>Bacteria</taxon>
        <taxon>Pseudomonadati</taxon>
        <taxon>Pseudomonadota</taxon>
        <taxon>Betaproteobacteria</taxon>
        <taxon>Burkholderiales</taxon>
        <taxon>Alcaligenaceae</taxon>
        <taxon>Castellaniella</taxon>
    </lineage>
</organism>
<feature type="transmembrane region" description="Helical" evidence="7">
    <location>
        <begin position="6"/>
        <end position="21"/>
    </location>
</feature>
<evidence type="ECO:0000256" key="5">
    <source>
        <dbReference type="ARBA" id="ARBA00022989"/>
    </source>
</evidence>